<dbReference type="AlphaFoldDB" id="A0A0G4F3X9"/>
<dbReference type="EMBL" id="CDMZ01000104">
    <property type="protein sequence ID" value="CEM06715.1"/>
    <property type="molecule type" value="Genomic_DNA"/>
</dbReference>
<gene>
    <name evidence="1" type="ORF">Cvel_15031</name>
</gene>
<proteinExistence type="predicted"/>
<name>A0A0G4F3X9_9ALVE</name>
<accession>A0A0G4F3X9</accession>
<organism evidence="1">
    <name type="scientific">Chromera velia CCMP2878</name>
    <dbReference type="NCBI Taxonomy" id="1169474"/>
    <lineage>
        <taxon>Eukaryota</taxon>
        <taxon>Sar</taxon>
        <taxon>Alveolata</taxon>
        <taxon>Colpodellida</taxon>
        <taxon>Chromeraceae</taxon>
        <taxon>Chromera</taxon>
    </lineage>
</organism>
<protein>
    <submittedName>
        <fullName evidence="1">Uncharacterized protein</fullName>
    </submittedName>
</protein>
<dbReference type="VEuPathDB" id="CryptoDB:Cvel_15031"/>
<evidence type="ECO:0000313" key="1">
    <source>
        <dbReference type="EMBL" id="CEM06715.1"/>
    </source>
</evidence>
<reference evidence="1" key="1">
    <citation type="submission" date="2014-11" db="EMBL/GenBank/DDBJ databases">
        <authorList>
            <person name="Otto D Thomas"/>
            <person name="Naeem Raeece"/>
        </authorList>
    </citation>
    <scope>NUCLEOTIDE SEQUENCE</scope>
</reference>
<sequence length="221" mass="24431">MQALKALGRAEEAARIEKDLAKYARLRQNTLPFVNFVPLLCLDWISHDEFLILYQAKYWNAAIDYIRRSCDPSGSGKKSLLRSVHASVSMLGFLGGQWLCMGLSFISETFLKNEVRGVGFIMTDQKGEDEVETPPHGRCSATSVGNVLKMLPSWFGRLKEELGHAPYSLVCGQGLVDKVDVIKSAINTAGFDDCWVHPALSTFASEKAGLTTPAFAFPSYF</sequence>